<dbReference type="EMBL" id="QGGP01000002">
    <property type="protein sequence ID" value="PWK19620.1"/>
    <property type="molecule type" value="Genomic_DNA"/>
</dbReference>
<dbReference type="PANTHER" id="PTHR42751">
    <property type="entry name" value="SODIUM/HYDROGEN EXCHANGER FAMILY/TRKA DOMAIN PROTEIN"/>
    <property type="match status" value="1"/>
</dbReference>
<dbReference type="Gene3D" id="3.30.70.1450">
    <property type="entry name" value="Regulator of K+ conductance, C-terminal domain"/>
    <property type="match status" value="1"/>
</dbReference>
<evidence type="ECO:0000256" key="9">
    <source>
        <dbReference type="ARBA" id="ARBA00023136"/>
    </source>
</evidence>
<keyword evidence="7 10" id="KW-1133">Transmembrane helix</keyword>
<feature type="domain" description="RCK C-terminal" evidence="12">
    <location>
        <begin position="577"/>
        <end position="661"/>
    </location>
</feature>
<evidence type="ECO:0000259" key="12">
    <source>
        <dbReference type="PROSITE" id="PS51202"/>
    </source>
</evidence>
<feature type="domain" description="RCK N-terminal" evidence="11">
    <location>
        <begin position="413"/>
        <end position="530"/>
    </location>
</feature>
<feature type="transmembrane region" description="Helical" evidence="10">
    <location>
        <begin position="270"/>
        <end position="289"/>
    </location>
</feature>
<dbReference type="InterPro" id="IPR006037">
    <property type="entry name" value="RCK_C"/>
</dbReference>
<feature type="transmembrane region" description="Helical" evidence="10">
    <location>
        <begin position="358"/>
        <end position="376"/>
    </location>
</feature>
<dbReference type="Gene3D" id="1.20.1530.20">
    <property type="match status" value="1"/>
</dbReference>
<feature type="transmembrane region" description="Helical" evidence="10">
    <location>
        <begin position="30"/>
        <end position="51"/>
    </location>
</feature>
<accession>A0A316E9R8</accession>
<dbReference type="Pfam" id="PF02254">
    <property type="entry name" value="TrkA_N"/>
    <property type="match status" value="1"/>
</dbReference>
<keyword evidence="14" id="KW-1185">Reference proteome</keyword>
<dbReference type="GO" id="GO:0016020">
    <property type="term" value="C:membrane"/>
    <property type="evidence" value="ECO:0007669"/>
    <property type="project" value="UniProtKB-SubCell"/>
</dbReference>
<evidence type="ECO:0000256" key="1">
    <source>
        <dbReference type="ARBA" id="ARBA00004141"/>
    </source>
</evidence>
<evidence type="ECO:0000313" key="14">
    <source>
        <dbReference type="Proteomes" id="UP000245430"/>
    </source>
</evidence>
<dbReference type="Pfam" id="PF02080">
    <property type="entry name" value="TrkA_C"/>
    <property type="match status" value="1"/>
</dbReference>
<keyword evidence="9 10" id="KW-0472">Membrane</keyword>
<dbReference type="PANTHER" id="PTHR42751:SF3">
    <property type="entry name" value="SODIUM_GLUTAMATE SYMPORTER"/>
    <property type="match status" value="1"/>
</dbReference>
<feature type="transmembrane region" description="Helical" evidence="10">
    <location>
        <begin position="115"/>
        <end position="135"/>
    </location>
</feature>
<evidence type="ECO:0000256" key="4">
    <source>
        <dbReference type="ARBA" id="ARBA00022449"/>
    </source>
</evidence>
<dbReference type="OrthoDB" id="9781411at2"/>
<evidence type="ECO:0000313" key="13">
    <source>
        <dbReference type="EMBL" id="PWK19620.1"/>
    </source>
</evidence>
<dbReference type="Proteomes" id="UP000245430">
    <property type="component" value="Unassembled WGS sequence"/>
</dbReference>
<dbReference type="NCBIfam" id="TIGR00932">
    <property type="entry name" value="2a37"/>
    <property type="match status" value="1"/>
</dbReference>
<comment type="subcellular location">
    <subcellularLocation>
        <location evidence="1">Membrane</location>
        <topology evidence="1">Multi-pass membrane protein</topology>
    </subcellularLocation>
</comment>
<organism evidence="13 14">
    <name type="scientific">Xanthomarina spongicola</name>
    <dbReference type="NCBI Taxonomy" id="570520"/>
    <lineage>
        <taxon>Bacteria</taxon>
        <taxon>Pseudomonadati</taxon>
        <taxon>Bacteroidota</taxon>
        <taxon>Flavobacteriia</taxon>
        <taxon>Flavobacteriales</taxon>
        <taxon>Flavobacteriaceae</taxon>
        <taxon>Xanthomarina</taxon>
    </lineage>
</organism>
<evidence type="ECO:0000256" key="5">
    <source>
        <dbReference type="ARBA" id="ARBA00022538"/>
    </source>
</evidence>
<dbReference type="RefSeq" id="WP_109681508.1">
    <property type="nucleotide sequence ID" value="NZ_QGGP01000002.1"/>
</dbReference>
<evidence type="ECO:0000256" key="10">
    <source>
        <dbReference type="SAM" id="Phobius"/>
    </source>
</evidence>
<dbReference type="SUPFAM" id="SSF51735">
    <property type="entry name" value="NAD(P)-binding Rossmann-fold domains"/>
    <property type="match status" value="1"/>
</dbReference>
<name>A0A316E9R8_9FLAO</name>
<feature type="transmembrane region" description="Helical" evidence="10">
    <location>
        <begin position="86"/>
        <end position="109"/>
    </location>
</feature>
<reference evidence="13 14" key="1">
    <citation type="submission" date="2018-05" db="EMBL/GenBank/DDBJ databases">
        <title>Genomic Encyclopedia of Archaeal and Bacterial Type Strains, Phase II (KMG-II): from individual species to whole genera.</title>
        <authorList>
            <person name="Goeker M."/>
        </authorList>
    </citation>
    <scope>NUCLEOTIDE SEQUENCE [LARGE SCALE GENOMIC DNA]</scope>
    <source>
        <strain evidence="13 14">DSM 22637</strain>
    </source>
</reference>
<feature type="transmembrane region" description="Helical" evidence="10">
    <location>
        <begin position="176"/>
        <end position="196"/>
    </location>
</feature>
<keyword evidence="6 10" id="KW-0812">Transmembrane</keyword>
<proteinExistence type="inferred from homology"/>
<keyword evidence="5" id="KW-0633">Potassium transport</keyword>
<dbReference type="InterPro" id="IPR004771">
    <property type="entry name" value="K/H_exchanger"/>
</dbReference>
<evidence type="ECO:0000259" key="11">
    <source>
        <dbReference type="PROSITE" id="PS51201"/>
    </source>
</evidence>
<feature type="transmembrane region" description="Helical" evidence="10">
    <location>
        <begin position="295"/>
        <end position="317"/>
    </location>
</feature>
<keyword evidence="4" id="KW-0050">Antiport</keyword>
<dbReference type="InterPro" id="IPR036291">
    <property type="entry name" value="NAD(P)-bd_dom_sf"/>
</dbReference>
<dbReference type="GO" id="GO:1902600">
    <property type="term" value="P:proton transmembrane transport"/>
    <property type="evidence" value="ECO:0007669"/>
    <property type="project" value="InterPro"/>
</dbReference>
<keyword evidence="5" id="KW-0630">Potassium</keyword>
<dbReference type="Pfam" id="PF00999">
    <property type="entry name" value="Na_H_Exchanger"/>
    <property type="match status" value="1"/>
</dbReference>
<evidence type="ECO:0000256" key="6">
    <source>
        <dbReference type="ARBA" id="ARBA00022692"/>
    </source>
</evidence>
<comment type="similarity">
    <text evidence="2">Belongs to the monovalent cation:proton antiporter 2 (CPA2) transporter (TC 2.A.37) family.</text>
</comment>
<feature type="transmembrane region" description="Helical" evidence="10">
    <location>
        <begin position="217"/>
        <end position="234"/>
    </location>
</feature>
<evidence type="ECO:0000256" key="8">
    <source>
        <dbReference type="ARBA" id="ARBA00023065"/>
    </source>
</evidence>
<protein>
    <submittedName>
        <fullName evidence="13">CPA2 family monovalent cation:H+ antiporter-2</fullName>
    </submittedName>
</protein>
<evidence type="ECO:0000256" key="7">
    <source>
        <dbReference type="ARBA" id="ARBA00022989"/>
    </source>
</evidence>
<dbReference type="PROSITE" id="PS51202">
    <property type="entry name" value="RCK_C"/>
    <property type="match status" value="1"/>
</dbReference>
<dbReference type="GO" id="GO:0006813">
    <property type="term" value="P:potassium ion transport"/>
    <property type="evidence" value="ECO:0007669"/>
    <property type="project" value="UniProtKB-KW"/>
</dbReference>
<keyword evidence="3" id="KW-0813">Transport</keyword>
<comment type="caution">
    <text evidence="13">The sequence shown here is derived from an EMBL/GenBank/DDBJ whole genome shotgun (WGS) entry which is preliminary data.</text>
</comment>
<evidence type="ECO:0000256" key="2">
    <source>
        <dbReference type="ARBA" id="ARBA00005551"/>
    </source>
</evidence>
<dbReference type="GO" id="GO:0015297">
    <property type="term" value="F:antiporter activity"/>
    <property type="evidence" value="ECO:0007669"/>
    <property type="project" value="UniProtKB-KW"/>
</dbReference>
<dbReference type="Gene3D" id="3.40.50.720">
    <property type="entry name" value="NAD(P)-binding Rossmann-like Domain"/>
    <property type="match status" value="1"/>
</dbReference>
<evidence type="ECO:0000256" key="3">
    <source>
        <dbReference type="ARBA" id="ARBA00022448"/>
    </source>
</evidence>
<dbReference type="GO" id="GO:0008324">
    <property type="term" value="F:monoatomic cation transmembrane transporter activity"/>
    <property type="evidence" value="ECO:0007669"/>
    <property type="project" value="InterPro"/>
</dbReference>
<dbReference type="InterPro" id="IPR006153">
    <property type="entry name" value="Cation/H_exchanger_TM"/>
</dbReference>
<dbReference type="AlphaFoldDB" id="A0A316E9R8"/>
<dbReference type="InterPro" id="IPR036721">
    <property type="entry name" value="RCK_C_sf"/>
</dbReference>
<keyword evidence="8" id="KW-0406">Ion transport</keyword>
<dbReference type="PROSITE" id="PS51201">
    <property type="entry name" value="RCK_N"/>
    <property type="match status" value="1"/>
</dbReference>
<sequence>MHLPLLQDILILLGFSVLIVFLLQKAKLPSILGFLITGVIIGPFGLSLVNAVEEVEIISEIGVILLLFVIGMELSIKKLISMRKTVFIGGFLQVGLTVLVAGICYYLLGNSWNESVFIGFLFSLSSTAIVLKVFQDRNEMSTPHGRNALAILIFQDIIVVPMILFTPIIAGESTNVTASILNLLFKSVVVFVITFLSARYVVPKFMHAIAKTNNKELFLLTTITICFAVAFLTSEAGLSLAFGAFIAGLIISESEFSHQATSIILPFRELFISFFFISVGMLLNLNFFFNHIGVILLLVLAVLVVKSSIVALAIAILKYPSRTVLITGLSLFQVGEFAFILSKVGIEYNLLSAETNQYFLAVSIVTMLLTPFVIIFSENISDRFHNTKIAKALASSSKENPEELYENVEIDLSNHLVIIGFGINGSNLAKASQFSNIPYVVIEFNAEVVKREKAKGIPILFGDATQPHILETVNLSKARSVVVAISNAEATRTIISNIRNISQSVYLVVRTRYVKEITELIAHGADDVIPEEFETSIEIFSRVLHDFLVPENDISEFIDLIRSDNYKLFNSKKKLPNTFKSTKIPNVNITCLRVNIDSGRIIGKSLKDLDIRKDYGINILAIERKDEVIDHIDPNEKLHYNDKLYVSGRQENIEEFHRILN</sequence>
<feature type="transmembrane region" description="Helical" evidence="10">
    <location>
        <begin position="147"/>
        <end position="170"/>
    </location>
</feature>
<feature type="transmembrane region" description="Helical" evidence="10">
    <location>
        <begin position="6"/>
        <end position="23"/>
    </location>
</feature>
<dbReference type="InterPro" id="IPR003148">
    <property type="entry name" value="RCK_N"/>
</dbReference>
<dbReference type="SUPFAM" id="SSF116726">
    <property type="entry name" value="TrkA C-terminal domain-like"/>
    <property type="match status" value="1"/>
</dbReference>
<feature type="transmembrane region" description="Helical" evidence="10">
    <location>
        <begin position="324"/>
        <end position="346"/>
    </location>
</feature>
<feature type="transmembrane region" description="Helical" evidence="10">
    <location>
        <begin position="57"/>
        <end position="74"/>
    </location>
</feature>
<gene>
    <name evidence="13" type="ORF">LX78_00969</name>
</gene>
<dbReference type="InterPro" id="IPR038770">
    <property type="entry name" value="Na+/solute_symporter_sf"/>
</dbReference>